<evidence type="ECO:0000313" key="2">
    <source>
        <dbReference type="EMBL" id="EKV10400.1"/>
    </source>
</evidence>
<name>K9FLG1_PEND2</name>
<dbReference type="InParanoid" id="K9FLG1"/>
<keyword evidence="1" id="KW-0472">Membrane</keyword>
<sequence length="144" mass="16023">MLISIGCFGLGFILDRKSLSQRRRAQAGLYTVVILNVGVYVWSIIMQSKFKHHDPGAIDWDSGRCWTLMEMLENVRNGATFRCIEAIGQAIAYVSRAFSSCVTFALLGAALIPMIMLVNTTPDHIPADLVTEERNTACEKIRDV</sequence>
<keyword evidence="3" id="KW-1185">Reference proteome</keyword>
<dbReference type="AlphaFoldDB" id="K9FLG1"/>
<keyword evidence="1" id="KW-1133">Transmembrane helix</keyword>
<reference evidence="3" key="1">
    <citation type="journal article" date="2012" name="BMC Genomics">
        <title>Genome sequence of the necrotrophic fungus Penicillium digitatum, the main postharvest pathogen of citrus.</title>
        <authorList>
            <person name="Marcet-Houben M."/>
            <person name="Ballester A.-R."/>
            <person name="de la Fuente B."/>
            <person name="Harries E."/>
            <person name="Marcos J.F."/>
            <person name="Gonzalez-Candelas L."/>
            <person name="Gabaldon T."/>
        </authorList>
    </citation>
    <scope>NUCLEOTIDE SEQUENCE [LARGE SCALE GENOMIC DNA]</scope>
    <source>
        <strain evidence="3">PHI26 / CECT 20796</strain>
    </source>
</reference>
<accession>K9FLG1</accession>
<gene>
    <name evidence="2" type="ORF">PDIG_56890</name>
</gene>
<feature type="transmembrane region" description="Helical" evidence="1">
    <location>
        <begin position="97"/>
        <end position="118"/>
    </location>
</feature>
<dbReference type="HOGENOM" id="CLU_1797122_0_0_1"/>
<keyword evidence="1" id="KW-0812">Transmembrane</keyword>
<dbReference type="eggNOG" id="KOG3098">
    <property type="taxonomic scope" value="Eukaryota"/>
</dbReference>
<dbReference type="EMBL" id="AKCT01000228">
    <property type="protein sequence ID" value="EKV10400.1"/>
    <property type="molecule type" value="Genomic_DNA"/>
</dbReference>
<dbReference type="Proteomes" id="UP000009882">
    <property type="component" value="Unassembled WGS sequence"/>
</dbReference>
<protein>
    <submittedName>
        <fullName evidence="2">Uncharacterized protein</fullName>
    </submittedName>
</protein>
<evidence type="ECO:0000313" key="3">
    <source>
        <dbReference type="Proteomes" id="UP000009882"/>
    </source>
</evidence>
<proteinExistence type="predicted"/>
<evidence type="ECO:0000256" key="1">
    <source>
        <dbReference type="SAM" id="Phobius"/>
    </source>
</evidence>
<comment type="caution">
    <text evidence="2">The sequence shown here is derived from an EMBL/GenBank/DDBJ whole genome shotgun (WGS) entry which is preliminary data.</text>
</comment>
<organism evidence="2 3">
    <name type="scientific">Penicillium digitatum (strain PHI26 / CECT 20796)</name>
    <name type="common">Green mold</name>
    <dbReference type="NCBI Taxonomy" id="1170229"/>
    <lineage>
        <taxon>Eukaryota</taxon>
        <taxon>Fungi</taxon>
        <taxon>Dikarya</taxon>
        <taxon>Ascomycota</taxon>
        <taxon>Pezizomycotina</taxon>
        <taxon>Eurotiomycetes</taxon>
        <taxon>Eurotiomycetidae</taxon>
        <taxon>Eurotiales</taxon>
        <taxon>Aspergillaceae</taxon>
        <taxon>Penicillium</taxon>
    </lineage>
</organism>
<dbReference type="OrthoDB" id="196103at2759"/>
<feature type="transmembrane region" description="Helical" evidence="1">
    <location>
        <begin position="27"/>
        <end position="45"/>
    </location>
</feature>